<name>A0ABN7SR95_OIKDI</name>
<evidence type="ECO:0000256" key="12">
    <source>
        <dbReference type="ARBA" id="ARBA00023329"/>
    </source>
</evidence>
<evidence type="ECO:0000256" key="7">
    <source>
        <dbReference type="ARBA" id="ARBA00022490"/>
    </source>
</evidence>
<evidence type="ECO:0000313" key="15">
    <source>
        <dbReference type="Proteomes" id="UP001158576"/>
    </source>
</evidence>
<evidence type="ECO:0000256" key="11">
    <source>
        <dbReference type="ARBA" id="ARBA00023136"/>
    </source>
</evidence>
<gene>
    <name evidence="14" type="ORF">OKIOD_LOCUS11270</name>
</gene>
<keyword evidence="11 13" id="KW-0472">Membrane</keyword>
<evidence type="ECO:0000313" key="14">
    <source>
        <dbReference type="EMBL" id="CAG5105845.1"/>
    </source>
</evidence>
<organism evidence="14 15">
    <name type="scientific">Oikopleura dioica</name>
    <name type="common">Tunicate</name>
    <dbReference type="NCBI Taxonomy" id="34765"/>
    <lineage>
        <taxon>Eukaryota</taxon>
        <taxon>Metazoa</taxon>
        <taxon>Chordata</taxon>
        <taxon>Tunicata</taxon>
        <taxon>Appendicularia</taxon>
        <taxon>Copelata</taxon>
        <taxon>Oikopleuridae</taxon>
        <taxon>Oikopleura</taxon>
    </lineage>
</organism>
<dbReference type="SUPFAM" id="SSF48452">
    <property type="entry name" value="TPR-like"/>
    <property type="match status" value="1"/>
</dbReference>
<accession>A0ABN7SR95</accession>
<evidence type="ECO:0000256" key="1">
    <source>
        <dbReference type="ARBA" id="ARBA00004255"/>
    </source>
</evidence>
<keyword evidence="6 13" id="KW-0813">Transport</keyword>
<reference evidence="14 15" key="1">
    <citation type="submission" date="2021-04" db="EMBL/GenBank/DDBJ databases">
        <authorList>
            <person name="Bliznina A."/>
        </authorList>
    </citation>
    <scope>NUCLEOTIDE SEQUENCE [LARGE SCALE GENOMIC DNA]</scope>
</reference>
<dbReference type="PANTHER" id="PTHR10805">
    <property type="entry name" value="COATOMER SUBUNIT EPSILON"/>
    <property type="match status" value="1"/>
</dbReference>
<evidence type="ECO:0000256" key="8">
    <source>
        <dbReference type="ARBA" id="ARBA00022892"/>
    </source>
</evidence>
<dbReference type="Proteomes" id="UP001158576">
    <property type="component" value="Chromosome 1"/>
</dbReference>
<dbReference type="Pfam" id="PF04733">
    <property type="entry name" value="Coatomer_E"/>
    <property type="match status" value="1"/>
</dbReference>
<evidence type="ECO:0000256" key="9">
    <source>
        <dbReference type="ARBA" id="ARBA00022927"/>
    </source>
</evidence>
<keyword evidence="8 13" id="KW-0931">ER-Golgi transport</keyword>
<evidence type="ECO:0000256" key="13">
    <source>
        <dbReference type="PIRNR" id="PIRNR016478"/>
    </source>
</evidence>
<evidence type="ECO:0000256" key="5">
    <source>
        <dbReference type="ARBA" id="ARBA00015828"/>
    </source>
</evidence>
<dbReference type="PIRSF" id="PIRSF016478">
    <property type="entry name" value="Coatomer_esu"/>
    <property type="match status" value="1"/>
</dbReference>
<dbReference type="InterPro" id="IPR006822">
    <property type="entry name" value="Coatomer_esu"/>
</dbReference>
<proteinExistence type="inferred from homology"/>
<evidence type="ECO:0000256" key="2">
    <source>
        <dbReference type="ARBA" id="ARBA00004347"/>
    </source>
</evidence>
<comment type="subunit">
    <text evidence="4">Oligomeric complex that consists of at least the alpha, beta, beta', gamma, delta, epsilon and zeta subunits.</text>
</comment>
<evidence type="ECO:0000256" key="10">
    <source>
        <dbReference type="ARBA" id="ARBA00023034"/>
    </source>
</evidence>
<comment type="function">
    <text evidence="13">The coatomer is a cytosolic protein complex that binds to dilysine motifs and reversibly associates with Golgi non-clathrin-coated vesicles, which further mediate biosynthetic protein transport from the ER, via the Golgi up to the trans Golgi network. The coatomer complex is required for budding from Golgi membranes, and is essential for the retrograde Golgi-to-ER transport of dilysine-tagged proteins.</text>
</comment>
<keyword evidence="15" id="KW-1185">Reference proteome</keyword>
<comment type="similarity">
    <text evidence="3 13">Belongs to the COPE family.</text>
</comment>
<keyword evidence="9 13" id="KW-0653">Protein transport</keyword>
<comment type="subcellular location">
    <subcellularLocation>
        <location evidence="2">Cytoplasmic vesicle</location>
        <location evidence="2">COPI-coated vesicle membrane</location>
        <topology evidence="2">Peripheral membrane protein</topology>
        <orientation evidence="2">Cytoplasmic side</orientation>
    </subcellularLocation>
    <subcellularLocation>
        <location evidence="1">Golgi apparatus membrane</location>
        <topology evidence="1">Peripheral membrane protein</topology>
        <orientation evidence="1">Cytoplasmic side</orientation>
    </subcellularLocation>
</comment>
<evidence type="ECO:0000256" key="3">
    <source>
        <dbReference type="ARBA" id="ARBA00008827"/>
    </source>
</evidence>
<sequence length="287" mass="31940">MSEIDELYELRNNFYLGHFATAVIEANKLKLSGEKAVERDVYLFRSLIAQKQYSTVLSEVKSSSPPQLVAVKCFAEYLSRGNAEAQLKILDGQIQSLTPENWVSPVISASIYFQEGQYENALRTLQLTDHIEAAALQVQILVAIERPDQAKKLVAKMDEDSTLTQLAGAWTNISLGGEKAHDAYYAFQELMDKTQTSPILLNGAAAAHLAQQKWEEADGAVKEATEKDINCPETLINQIMVATQTGEEDIARRTLASLKGSHPSHPFVVDLEQKEAEMDRIILQYKP</sequence>
<keyword evidence="7 13" id="KW-0963">Cytoplasm</keyword>
<evidence type="ECO:0000256" key="6">
    <source>
        <dbReference type="ARBA" id="ARBA00022448"/>
    </source>
</evidence>
<evidence type="ECO:0000256" key="4">
    <source>
        <dbReference type="ARBA" id="ARBA00011775"/>
    </source>
</evidence>
<keyword evidence="12 13" id="KW-0968">Cytoplasmic vesicle</keyword>
<dbReference type="PANTHER" id="PTHR10805:SF0">
    <property type="entry name" value="COATOMER SUBUNIT EPSILON"/>
    <property type="match status" value="1"/>
</dbReference>
<dbReference type="EMBL" id="OU015566">
    <property type="protein sequence ID" value="CAG5105845.1"/>
    <property type="molecule type" value="Genomic_DNA"/>
</dbReference>
<dbReference type="Gene3D" id="1.25.40.10">
    <property type="entry name" value="Tetratricopeptide repeat domain"/>
    <property type="match status" value="1"/>
</dbReference>
<protein>
    <recommendedName>
        <fullName evidence="5 13">Coatomer subunit epsilon</fullName>
    </recommendedName>
</protein>
<dbReference type="InterPro" id="IPR011990">
    <property type="entry name" value="TPR-like_helical_dom_sf"/>
</dbReference>
<keyword evidence="10 13" id="KW-0333">Golgi apparatus</keyword>